<dbReference type="GO" id="GO:0005886">
    <property type="term" value="C:plasma membrane"/>
    <property type="evidence" value="ECO:0007669"/>
    <property type="project" value="UniProtKB-SubCell"/>
</dbReference>
<evidence type="ECO:0000256" key="7">
    <source>
        <dbReference type="ARBA" id="ARBA00023136"/>
    </source>
</evidence>
<evidence type="ECO:0000313" key="11">
    <source>
        <dbReference type="Proteomes" id="UP000615026"/>
    </source>
</evidence>
<reference evidence="10" key="1">
    <citation type="submission" date="2020-10" db="EMBL/GenBank/DDBJ databases">
        <authorList>
            <person name="Castelo-Branco R."/>
            <person name="Eusebio N."/>
            <person name="Adriana R."/>
            <person name="Vieira A."/>
            <person name="Brugerolle De Fraissinette N."/>
            <person name="Rezende De Castro R."/>
            <person name="Schneider M.P."/>
            <person name="Vasconcelos V."/>
            <person name="Leao P.N."/>
        </authorList>
    </citation>
    <scope>NUCLEOTIDE SEQUENCE</scope>
    <source>
        <strain evidence="10">LEGE 11479</strain>
    </source>
</reference>
<dbReference type="GO" id="GO:0022857">
    <property type="term" value="F:transmembrane transporter activity"/>
    <property type="evidence" value="ECO:0007669"/>
    <property type="project" value="InterPro"/>
</dbReference>
<keyword evidence="11" id="KW-1185">Reference proteome</keyword>
<organism evidence="10 11">
    <name type="scientific">Leptolyngbya cf. ectocarpi LEGE 11479</name>
    <dbReference type="NCBI Taxonomy" id="1828722"/>
    <lineage>
        <taxon>Bacteria</taxon>
        <taxon>Bacillati</taxon>
        <taxon>Cyanobacteriota</taxon>
        <taxon>Cyanophyceae</taxon>
        <taxon>Leptolyngbyales</taxon>
        <taxon>Leptolyngbyaceae</taxon>
        <taxon>Leptolyngbya group</taxon>
        <taxon>Leptolyngbya</taxon>
    </lineage>
</organism>
<feature type="non-terminal residue" evidence="10">
    <location>
        <position position="241"/>
    </location>
</feature>
<feature type="transmembrane region" description="Helical" evidence="9">
    <location>
        <begin position="185"/>
        <end position="207"/>
    </location>
</feature>
<evidence type="ECO:0000313" key="10">
    <source>
        <dbReference type="EMBL" id="MBE9067376.1"/>
    </source>
</evidence>
<keyword evidence="5" id="KW-0029">Amino-acid transport</keyword>
<gene>
    <name evidence="10" type="ORF">IQ260_11985</name>
</gene>
<evidence type="ECO:0000256" key="9">
    <source>
        <dbReference type="SAM" id="Phobius"/>
    </source>
</evidence>
<dbReference type="InterPro" id="IPR001851">
    <property type="entry name" value="ABC_transp_permease"/>
</dbReference>
<evidence type="ECO:0000256" key="5">
    <source>
        <dbReference type="ARBA" id="ARBA00022970"/>
    </source>
</evidence>
<comment type="similarity">
    <text evidence="8">Belongs to the binding-protein-dependent transport system permease family. LivHM subfamily.</text>
</comment>
<dbReference type="InterPro" id="IPR052157">
    <property type="entry name" value="BCAA_transport_permease"/>
</dbReference>
<evidence type="ECO:0000256" key="8">
    <source>
        <dbReference type="ARBA" id="ARBA00037998"/>
    </source>
</evidence>
<feature type="transmembrane region" description="Helical" evidence="9">
    <location>
        <begin position="6"/>
        <end position="26"/>
    </location>
</feature>
<keyword evidence="4 9" id="KW-0812">Transmembrane</keyword>
<dbReference type="AlphaFoldDB" id="A0A928ZTX3"/>
<dbReference type="EMBL" id="JADEXP010000091">
    <property type="protein sequence ID" value="MBE9067376.1"/>
    <property type="molecule type" value="Genomic_DNA"/>
</dbReference>
<evidence type="ECO:0000256" key="2">
    <source>
        <dbReference type="ARBA" id="ARBA00022448"/>
    </source>
</evidence>
<dbReference type="PANTHER" id="PTHR11795:SF450">
    <property type="entry name" value="ABC TRANSPORTER PERMEASE PROTEIN"/>
    <property type="match status" value="1"/>
</dbReference>
<keyword evidence="3" id="KW-1003">Cell membrane</keyword>
<dbReference type="CDD" id="cd06582">
    <property type="entry name" value="TM_PBP1_LivH_like"/>
    <property type="match status" value="1"/>
</dbReference>
<evidence type="ECO:0000256" key="6">
    <source>
        <dbReference type="ARBA" id="ARBA00022989"/>
    </source>
</evidence>
<accession>A0A928ZTX3</accession>
<dbReference type="Pfam" id="PF02653">
    <property type="entry name" value="BPD_transp_2"/>
    <property type="match status" value="1"/>
</dbReference>
<feature type="transmembrane region" description="Helical" evidence="9">
    <location>
        <begin position="92"/>
        <end position="112"/>
    </location>
</feature>
<comment type="subcellular location">
    <subcellularLocation>
        <location evidence="1">Cell membrane</location>
        <topology evidence="1">Multi-pass membrane protein</topology>
    </subcellularLocation>
</comment>
<name>A0A928ZTX3_LEPEC</name>
<dbReference type="PANTHER" id="PTHR11795">
    <property type="entry name" value="BRANCHED-CHAIN AMINO ACID TRANSPORT SYSTEM PERMEASE PROTEIN LIVH"/>
    <property type="match status" value="1"/>
</dbReference>
<evidence type="ECO:0000256" key="4">
    <source>
        <dbReference type="ARBA" id="ARBA00022692"/>
    </source>
</evidence>
<keyword evidence="6 9" id="KW-1133">Transmembrane helix</keyword>
<feature type="transmembrane region" description="Helical" evidence="9">
    <location>
        <begin position="60"/>
        <end position="80"/>
    </location>
</feature>
<feature type="transmembrane region" description="Helical" evidence="9">
    <location>
        <begin position="219"/>
        <end position="240"/>
    </location>
</feature>
<feature type="transmembrane region" description="Helical" evidence="9">
    <location>
        <begin position="132"/>
        <end position="156"/>
    </location>
</feature>
<proteinExistence type="inferred from homology"/>
<keyword evidence="7 9" id="KW-0472">Membrane</keyword>
<dbReference type="GO" id="GO:0006865">
    <property type="term" value="P:amino acid transport"/>
    <property type="evidence" value="ECO:0007669"/>
    <property type="project" value="UniProtKB-KW"/>
</dbReference>
<evidence type="ECO:0000256" key="1">
    <source>
        <dbReference type="ARBA" id="ARBA00004651"/>
    </source>
</evidence>
<dbReference type="Proteomes" id="UP000615026">
    <property type="component" value="Unassembled WGS sequence"/>
</dbReference>
<keyword evidence="2" id="KW-0813">Transport</keyword>
<evidence type="ECO:0000256" key="3">
    <source>
        <dbReference type="ARBA" id="ARBA00022475"/>
    </source>
</evidence>
<dbReference type="RefSeq" id="WP_193993342.1">
    <property type="nucleotide sequence ID" value="NZ_JADEXP010000091.1"/>
</dbReference>
<protein>
    <submittedName>
        <fullName evidence="10">Branched-chain amino acid ABC transporter permease</fullName>
    </submittedName>
</protein>
<sequence>MWPQILSGVAIGSMYGLIALGFQITYAVSNTMNFSQGAFVMVGAVLCYSLNITWGLPALLAVPVTLVLCAALGLAVERWAVRPFAQNGSNAWLLSTIALGIIAENLAMVTFGKEVRGYPSALVDSPVNVFGFGVFPLELLIPVVGLSAAIALRILFTQTLIGKAFQAVSENAETAQIMGVPVRRLVAFSFGLSTVMAGLAGMLIAPITNVSATMGTLLGLKAFATAIIGGLGSPWGVMVAG</sequence>
<comment type="caution">
    <text evidence="10">The sequence shown here is derived from an EMBL/GenBank/DDBJ whole genome shotgun (WGS) entry which is preliminary data.</text>
</comment>